<proteinExistence type="predicted"/>
<dbReference type="AlphaFoldDB" id="E6Q390"/>
<keyword evidence="1" id="KW-0378">Hydrolase</keyword>
<dbReference type="PROSITE" id="PS00893">
    <property type="entry name" value="NUDIX_BOX"/>
    <property type="match status" value="1"/>
</dbReference>
<dbReference type="Pfam" id="PF00293">
    <property type="entry name" value="NUDIX"/>
    <property type="match status" value="1"/>
</dbReference>
<dbReference type="CDD" id="cd02883">
    <property type="entry name" value="NUDIX_Hydrolase"/>
    <property type="match status" value="1"/>
</dbReference>
<reference evidence="3" key="1">
    <citation type="submission" date="2009-10" db="EMBL/GenBank/DDBJ databases">
        <title>Diversity of trophic interactions inside an arsenic-rich microbial ecosystem.</title>
        <authorList>
            <person name="Bertin P.N."/>
            <person name="Heinrich-Salmeron A."/>
            <person name="Pelletier E."/>
            <person name="Goulhen-Chollet F."/>
            <person name="Arsene-Ploetze F."/>
            <person name="Gallien S."/>
            <person name="Calteau A."/>
            <person name="Vallenet D."/>
            <person name="Casiot C."/>
            <person name="Chane-Woon-Ming B."/>
            <person name="Giloteaux L."/>
            <person name="Barakat M."/>
            <person name="Bonnefoy V."/>
            <person name="Bruneel O."/>
            <person name="Chandler M."/>
            <person name="Cleiss J."/>
            <person name="Duran R."/>
            <person name="Elbaz-Poulichet F."/>
            <person name="Fonknechten N."/>
            <person name="Lauga B."/>
            <person name="Mornico D."/>
            <person name="Ortet P."/>
            <person name="Schaeffer C."/>
            <person name="Siguier P."/>
            <person name="Alexander Thil Smith A."/>
            <person name="Van Dorsselaer A."/>
            <person name="Weissenbach J."/>
            <person name="Medigue C."/>
            <person name="Le Paslier D."/>
        </authorList>
    </citation>
    <scope>NUCLEOTIDE SEQUENCE</scope>
</reference>
<dbReference type="InterPro" id="IPR020084">
    <property type="entry name" value="NUDIX_hydrolase_CS"/>
</dbReference>
<feature type="domain" description="Nudix hydrolase" evidence="2">
    <location>
        <begin position="6"/>
        <end position="142"/>
    </location>
</feature>
<dbReference type="InterPro" id="IPR000086">
    <property type="entry name" value="NUDIX_hydrolase_dom"/>
</dbReference>
<dbReference type="PANTHER" id="PTHR43736">
    <property type="entry name" value="ADP-RIBOSE PYROPHOSPHATASE"/>
    <property type="match status" value="1"/>
</dbReference>
<dbReference type="InterPro" id="IPR015797">
    <property type="entry name" value="NUDIX_hydrolase-like_dom_sf"/>
</dbReference>
<comment type="caution">
    <text evidence="3">The sequence shown here is derived from an EMBL/GenBank/DDBJ whole genome shotgun (WGS) entry which is preliminary data.</text>
</comment>
<dbReference type="GO" id="GO:0016787">
    <property type="term" value="F:hydrolase activity"/>
    <property type="evidence" value="ECO:0007669"/>
    <property type="project" value="UniProtKB-KW"/>
</dbReference>
<dbReference type="EMBL" id="CABO01000019">
    <property type="protein sequence ID" value="CBI01650.1"/>
    <property type="molecule type" value="Genomic_DNA"/>
</dbReference>
<name>E6Q390_9ZZZZ</name>
<gene>
    <name evidence="3" type="ORF">CARN4_1971</name>
</gene>
<organism evidence="3">
    <name type="scientific">mine drainage metagenome</name>
    <dbReference type="NCBI Taxonomy" id="410659"/>
    <lineage>
        <taxon>unclassified sequences</taxon>
        <taxon>metagenomes</taxon>
        <taxon>ecological metagenomes</taxon>
    </lineage>
</organism>
<dbReference type="PROSITE" id="PS51462">
    <property type="entry name" value="NUDIX"/>
    <property type="match status" value="1"/>
</dbReference>
<accession>E6Q390</accession>
<protein>
    <recommendedName>
        <fullName evidence="2">Nudix hydrolase domain-containing protein</fullName>
    </recommendedName>
</protein>
<sequence length="155" mass="17303">MNRSDLYPVRVSAAICRDGAILVVRESRLAVETVNLPGGAPQIGEPLDRAAVREVLEETGYHAFPTEIAFVAETRHDRWSAPSLEICFYASILSAPRRRPASEDGAQVAEWMPIDRAEVVMHLPHALFLLTGERGRYILPEDIDRTIERPDATQL</sequence>
<evidence type="ECO:0000259" key="2">
    <source>
        <dbReference type="PROSITE" id="PS51462"/>
    </source>
</evidence>
<dbReference type="Gene3D" id="3.90.79.10">
    <property type="entry name" value="Nucleoside Triphosphate Pyrophosphohydrolase"/>
    <property type="match status" value="1"/>
</dbReference>
<evidence type="ECO:0000256" key="1">
    <source>
        <dbReference type="ARBA" id="ARBA00022801"/>
    </source>
</evidence>
<evidence type="ECO:0000313" key="3">
    <source>
        <dbReference type="EMBL" id="CBI01650.1"/>
    </source>
</evidence>
<dbReference type="SUPFAM" id="SSF55811">
    <property type="entry name" value="Nudix"/>
    <property type="match status" value="1"/>
</dbReference>
<dbReference type="PANTHER" id="PTHR43736:SF1">
    <property type="entry name" value="DIHYDRONEOPTERIN TRIPHOSPHATE DIPHOSPHATASE"/>
    <property type="match status" value="1"/>
</dbReference>